<evidence type="ECO:0000313" key="3">
    <source>
        <dbReference type="Proteomes" id="UP000298030"/>
    </source>
</evidence>
<organism evidence="2 3">
    <name type="scientific">Coprinellus micaceus</name>
    <name type="common">Glistening ink-cap mushroom</name>
    <name type="synonym">Coprinus micaceus</name>
    <dbReference type="NCBI Taxonomy" id="71717"/>
    <lineage>
        <taxon>Eukaryota</taxon>
        <taxon>Fungi</taxon>
        <taxon>Dikarya</taxon>
        <taxon>Basidiomycota</taxon>
        <taxon>Agaricomycotina</taxon>
        <taxon>Agaricomycetes</taxon>
        <taxon>Agaricomycetidae</taxon>
        <taxon>Agaricales</taxon>
        <taxon>Agaricineae</taxon>
        <taxon>Psathyrellaceae</taxon>
        <taxon>Coprinellus</taxon>
    </lineage>
</organism>
<feature type="region of interest" description="Disordered" evidence="1">
    <location>
        <begin position="170"/>
        <end position="243"/>
    </location>
</feature>
<dbReference type="Proteomes" id="UP000298030">
    <property type="component" value="Unassembled WGS sequence"/>
</dbReference>
<feature type="compositionally biased region" description="Polar residues" evidence="1">
    <location>
        <begin position="171"/>
        <end position="180"/>
    </location>
</feature>
<gene>
    <name evidence="2" type="ORF">FA13DRAFT_154616</name>
</gene>
<keyword evidence="3" id="KW-1185">Reference proteome</keyword>
<accession>A0A4Y7THM6</accession>
<feature type="compositionally biased region" description="Polar residues" evidence="1">
    <location>
        <begin position="286"/>
        <end position="308"/>
    </location>
</feature>
<reference evidence="2 3" key="1">
    <citation type="journal article" date="2019" name="Nat. Ecol. Evol.">
        <title>Megaphylogeny resolves global patterns of mushroom evolution.</title>
        <authorList>
            <person name="Varga T."/>
            <person name="Krizsan K."/>
            <person name="Foldi C."/>
            <person name="Dima B."/>
            <person name="Sanchez-Garcia M."/>
            <person name="Sanchez-Ramirez S."/>
            <person name="Szollosi G.J."/>
            <person name="Szarkandi J.G."/>
            <person name="Papp V."/>
            <person name="Albert L."/>
            <person name="Andreopoulos W."/>
            <person name="Angelini C."/>
            <person name="Antonin V."/>
            <person name="Barry K.W."/>
            <person name="Bougher N.L."/>
            <person name="Buchanan P."/>
            <person name="Buyck B."/>
            <person name="Bense V."/>
            <person name="Catcheside P."/>
            <person name="Chovatia M."/>
            <person name="Cooper J."/>
            <person name="Damon W."/>
            <person name="Desjardin D."/>
            <person name="Finy P."/>
            <person name="Geml J."/>
            <person name="Haridas S."/>
            <person name="Hughes K."/>
            <person name="Justo A."/>
            <person name="Karasinski D."/>
            <person name="Kautmanova I."/>
            <person name="Kiss B."/>
            <person name="Kocsube S."/>
            <person name="Kotiranta H."/>
            <person name="LaButti K.M."/>
            <person name="Lechner B.E."/>
            <person name="Liimatainen K."/>
            <person name="Lipzen A."/>
            <person name="Lukacs Z."/>
            <person name="Mihaltcheva S."/>
            <person name="Morgado L.N."/>
            <person name="Niskanen T."/>
            <person name="Noordeloos M.E."/>
            <person name="Ohm R.A."/>
            <person name="Ortiz-Santana B."/>
            <person name="Ovrebo C."/>
            <person name="Racz N."/>
            <person name="Riley R."/>
            <person name="Savchenko A."/>
            <person name="Shiryaev A."/>
            <person name="Soop K."/>
            <person name="Spirin V."/>
            <person name="Szebenyi C."/>
            <person name="Tomsovsky M."/>
            <person name="Tulloss R.E."/>
            <person name="Uehling J."/>
            <person name="Grigoriev I.V."/>
            <person name="Vagvolgyi C."/>
            <person name="Papp T."/>
            <person name="Martin F.M."/>
            <person name="Miettinen O."/>
            <person name="Hibbett D.S."/>
            <person name="Nagy L.G."/>
        </authorList>
    </citation>
    <scope>NUCLEOTIDE SEQUENCE [LARGE SCALE GENOMIC DNA]</scope>
    <source>
        <strain evidence="2 3">FP101781</strain>
    </source>
</reference>
<feature type="region of interest" description="Disordered" evidence="1">
    <location>
        <begin position="266"/>
        <end position="308"/>
    </location>
</feature>
<protein>
    <submittedName>
        <fullName evidence="2">Uncharacterized protein</fullName>
    </submittedName>
</protein>
<feature type="region of interest" description="Disordered" evidence="1">
    <location>
        <begin position="103"/>
        <end position="131"/>
    </location>
</feature>
<evidence type="ECO:0000313" key="2">
    <source>
        <dbReference type="EMBL" id="TEB33464.1"/>
    </source>
</evidence>
<dbReference type="EMBL" id="QPFP01000012">
    <property type="protein sequence ID" value="TEB33464.1"/>
    <property type="molecule type" value="Genomic_DNA"/>
</dbReference>
<comment type="caution">
    <text evidence="2">The sequence shown here is derived from an EMBL/GenBank/DDBJ whole genome shotgun (WGS) entry which is preliminary data.</text>
</comment>
<sequence length="551" mass="58580">MTTTTKPVLARLPHRTTLQQNTTLDFAKMVSFLHSFDEFKPLVAGEESLGDAQRHPKLSALFNWTNGDDSHQLTADSSSLGAKDKYGKENERGSNEVFLEAGLWVDKPTSSPRPRGRSASAPLSSDPTTSRADTAFYIHPNRSAEQLICTSDSSSTEVFSPTLFSPRLTARSESVTTENGLQALDSTGGHKYDDELTSTPSPTTTRISPGAPPNTPWNPASPDLELLSRAGKESSNRRRARKPVTELDRTYSFIAFSSPPRVALETTLDTERPGTPQPGRTAKPKPSSTTAGFFTPRPKTTSAVTTKRTPSAPLLTPVTISTVVGTEPSKSELPRVSSNSIVGKAREGDFVSSFAEDLNKALDILDSLASSHDAARLLALGTTAKTVGEMGEANVFNKSPILGSNLSRFSNSPAPILTKERHPATCPADLGPAGEQVAPVSEAMVVNFLLSGEPGSFLGYSSDLGLPGSTGRSSSCIPSSTRCIENGSWVGEEGISTDVSASLTMPGAFVGDTEDEGEGTIRRRKDTSGVMMGTVRLRDSIFSGVSGFFSN</sequence>
<evidence type="ECO:0000256" key="1">
    <source>
        <dbReference type="SAM" id="MobiDB-lite"/>
    </source>
</evidence>
<name>A0A4Y7THM6_COPMI</name>
<feature type="compositionally biased region" description="Low complexity" evidence="1">
    <location>
        <begin position="110"/>
        <end position="125"/>
    </location>
</feature>
<dbReference type="AlphaFoldDB" id="A0A4Y7THM6"/>
<proteinExistence type="predicted"/>
<dbReference type="OrthoDB" id="3070743at2759"/>